<evidence type="ECO:0000313" key="2">
    <source>
        <dbReference type="EMBL" id="KAF4973417.1"/>
    </source>
</evidence>
<accession>A0A8H4UBM4</accession>
<comment type="caution">
    <text evidence="2">The sequence shown here is derived from an EMBL/GenBank/DDBJ whole genome shotgun (WGS) entry which is preliminary data.</text>
</comment>
<dbReference type="Proteomes" id="UP000622797">
    <property type="component" value="Unassembled WGS sequence"/>
</dbReference>
<evidence type="ECO:0000313" key="3">
    <source>
        <dbReference type="Proteomes" id="UP000622797"/>
    </source>
</evidence>
<feature type="compositionally biased region" description="Basic residues" evidence="1">
    <location>
        <begin position="1"/>
        <end position="10"/>
    </location>
</feature>
<organism evidence="2 3">
    <name type="scientific">Fusarium sarcochroum</name>
    <dbReference type="NCBI Taxonomy" id="1208366"/>
    <lineage>
        <taxon>Eukaryota</taxon>
        <taxon>Fungi</taxon>
        <taxon>Dikarya</taxon>
        <taxon>Ascomycota</taxon>
        <taxon>Pezizomycotina</taxon>
        <taxon>Sordariomycetes</taxon>
        <taxon>Hypocreomycetidae</taxon>
        <taxon>Hypocreales</taxon>
        <taxon>Nectriaceae</taxon>
        <taxon>Fusarium</taxon>
        <taxon>Fusarium lateritium species complex</taxon>
    </lineage>
</organism>
<dbReference type="EMBL" id="JABEXW010000021">
    <property type="protein sequence ID" value="KAF4973417.1"/>
    <property type="molecule type" value="Genomic_DNA"/>
</dbReference>
<dbReference type="OrthoDB" id="3598799at2759"/>
<gene>
    <name evidence="2" type="ORF">FSARC_311</name>
</gene>
<sequence length="247" mass="27089">MPPRTRKRKASVTESNGTEDAAPKTTTRAPRKTATGATNQRRGKDAASELNGSSKKKRKMLASDAKKQIQKQGSDLVKSIDSEIKARLPRDGGDALVKDLSSELACVLPWMSSSPALQGKNTQGFPQLMLKALEELQGHVDAYDILVKKDTGIRAPTWIRWEQDAKDLDEMSQHGLKMSSQIINHVIMPDVHGLPAKPTESATGVENVAWDLVEEALPKMSDDTWGKVAQGQLKAFTEVLRLLPVKE</sequence>
<dbReference type="AlphaFoldDB" id="A0A8H4UBM4"/>
<reference evidence="2" key="1">
    <citation type="journal article" date="2020" name="BMC Genomics">
        <title>Correction to: Identification and distribution of gene clusters required for synthesis of sphingolipid metabolism inhibitors in diverse species of the filamentous fungus Fusarium.</title>
        <authorList>
            <person name="Kim H.S."/>
            <person name="Lohmar J.M."/>
            <person name="Busman M."/>
            <person name="Brown D.W."/>
            <person name="Naumann T.A."/>
            <person name="Divon H.H."/>
            <person name="Lysoe E."/>
            <person name="Uhlig S."/>
            <person name="Proctor R.H."/>
        </authorList>
    </citation>
    <scope>NUCLEOTIDE SEQUENCE</scope>
    <source>
        <strain evidence="2">NRRL 20472</strain>
    </source>
</reference>
<evidence type="ECO:0000256" key="1">
    <source>
        <dbReference type="SAM" id="MobiDB-lite"/>
    </source>
</evidence>
<feature type="compositionally biased region" description="Low complexity" evidence="1">
    <location>
        <begin position="23"/>
        <end position="38"/>
    </location>
</feature>
<name>A0A8H4UBM4_9HYPO</name>
<keyword evidence="3" id="KW-1185">Reference proteome</keyword>
<proteinExistence type="predicted"/>
<reference evidence="2" key="2">
    <citation type="submission" date="2020-05" db="EMBL/GenBank/DDBJ databases">
        <authorList>
            <person name="Kim H.-S."/>
            <person name="Proctor R.H."/>
            <person name="Brown D.W."/>
        </authorList>
    </citation>
    <scope>NUCLEOTIDE SEQUENCE</scope>
    <source>
        <strain evidence="2">NRRL 20472</strain>
    </source>
</reference>
<protein>
    <submittedName>
        <fullName evidence="2">Uncharacterized protein</fullName>
    </submittedName>
</protein>
<feature type="region of interest" description="Disordered" evidence="1">
    <location>
        <begin position="1"/>
        <end position="74"/>
    </location>
</feature>